<dbReference type="GO" id="GO:0016740">
    <property type="term" value="F:transferase activity"/>
    <property type="evidence" value="ECO:0007669"/>
    <property type="project" value="UniProtKB-KW"/>
</dbReference>
<evidence type="ECO:0000259" key="1">
    <source>
        <dbReference type="Pfam" id="PF04230"/>
    </source>
</evidence>
<dbReference type="RefSeq" id="WP_256506192.1">
    <property type="nucleotide sequence ID" value="NZ_CP101740.1"/>
</dbReference>
<name>A0ABY5L8I4_9SPHN</name>
<dbReference type="Pfam" id="PF04230">
    <property type="entry name" value="PS_pyruv_trans"/>
    <property type="match status" value="1"/>
</dbReference>
<gene>
    <name evidence="2" type="ORF">NMP03_14530</name>
</gene>
<dbReference type="Proteomes" id="UP001058533">
    <property type="component" value="Chromosome"/>
</dbReference>
<evidence type="ECO:0000313" key="2">
    <source>
        <dbReference type="EMBL" id="UUL82373.1"/>
    </source>
</evidence>
<dbReference type="InterPro" id="IPR007345">
    <property type="entry name" value="Polysacch_pyruvyl_Trfase"/>
</dbReference>
<dbReference type="EMBL" id="CP101740">
    <property type="protein sequence ID" value="UUL82373.1"/>
    <property type="molecule type" value="Genomic_DNA"/>
</dbReference>
<sequence length="355" mass="39285">MLTVAYNELKTAGFSRVSVALPAGWDALPPFDSYHDLNKWFFDGRRSVLAHGILEASAFSHTMLVGADCIDGTYNPGSITRRMVLLDEHARIGGDARILGSSFSTKPHAEAIRTLRHLASNVCINARDPVSRERLQAAAGRVVRQTADLAFLTMPAGDDAIPDDTRNFLEAQAAAKRPMIGLNINANIDRTVVGYTSAHDNFLRRLLGEGYSVLLVPHDNRGQRSDETLLSELQLRLDPDSAKHVHLLNAHEPSFVRQVLSKLEAIVTGRMHAAILAMSAGTPAISFVYQGKFEGLYQLIGLTEESVLYDPKNFAERPDEIQDQILEALGRREELRVIIHRELPRVMGLARSNFD</sequence>
<evidence type="ECO:0000313" key="3">
    <source>
        <dbReference type="Proteomes" id="UP001058533"/>
    </source>
</evidence>
<proteinExistence type="predicted"/>
<protein>
    <submittedName>
        <fullName evidence="2">Polysaccharide pyruvyl transferase family protein</fullName>
    </submittedName>
</protein>
<keyword evidence="2" id="KW-0808">Transferase</keyword>
<organism evidence="2 3">
    <name type="scientific">Sphingomonas qomolangmaensis</name>
    <dbReference type="NCBI Taxonomy" id="2918765"/>
    <lineage>
        <taxon>Bacteria</taxon>
        <taxon>Pseudomonadati</taxon>
        <taxon>Pseudomonadota</taxon>
        <taxon>Alphaproteobacteria</taxon>
        <taxon>Sphingomonadales</taxon>
        <taxon>Sphingomonadaceae</taxon>
        <taxon>Sphingomonas</taxon>
    </lineage>
</organism>
<feature type="domain" description="Polysaccharide pyruvyl transferase" evidence="1">
    <location>
        <begin position="62"/>
        <end position="290"/>
    </location>
</feature>
<dbReference type="PANTHER" id="PTHR36836">
    <property type="entry name" value="COLANIC ACID BIOSYNTHESIS PROTEIN WCAK"/>
    <property type="match status" value="1"/>
</dbReference>
<dbReference type="PANTHER" id="PTHR36836:SF1">
    <property type="entry name" value="COLANIC ACID BIOSYNTHESIS PROTEIN WCAK"/>
    <property type="match status" value="1"/>
</dbReference>
<keyword evidence="3" id="KW-1185">Reference proteome</keyword>
<reference evidence="2" key="1">
    <citation type="submission" date="2022-07" db="EMBL/GenBank/DDBJ databases">
        <title>Sphingomonas sp. nov., a novel bacterium isolated from the north slope of the Mount Everest.</title>
        <authorList>
            <person name="Cui X."/>
            <person name="Liu Y."/>
        </authorList>
    </citation>
    <scope>NUCLEOTIDE SEQUENCE</scope>
    <source>
        <strain evidence="2">S5-59</strain>
    </source>
</reference>
<accession>A0ABY5L8I4</accession>